<reference evidence="1 2" key="1">
    <citation type="journal article" date="2014" name="Agronomy (Basel)">
        <title>A Draft Genome Sequence for Ensete ventricosum, the Drought-Tolerant Tree Against Hunger.</title>
        <authorList>
            <person name="Harrison J."/>
            <person name="Moore K.A."/>
            <person name="Paszkiewicz K."/>
            <person name="Jones T."/>
            <person name="Grant M."/>
            <person name="Ambacheew D."/>
            <person name="Muzemil S."/>
            <person name="Studholme D.J."/>
        </authorList>
    </citation>
    <scope>NUCLEOTIDE SEQUENCE [LARGE SCALE GENOMIC DNA]</scope>
</reference>
<sequence length="112" mass="12547">MTREGFASLRRRYKATFVPGTTRYVDAKGLEAQLSLGRPLRYRSPFNQEYGPAQLHKIRPAQDYRIGPFDLGSRVGSKPDILISDRTIFIIRSLRRCQGSKGPIIIGPASPA</sequence>
<dbReference type="EMBL" id="AMZH03026769">
    <property type="protein sequence ID" value="RRT34455.1"/>
    <property type="molecule type" value="Genomic_DNA"/>
</dbReference>
<accession>A0A426X4R1</accession>
<gene>
    <name evidence="1" type="ORF">B296_00049594</name>
</gene>
<name>A0A426X4R1_ENSVE</name>
<organism evidence="1 2">
    <name type="scientific">Ensete ventricosum</name>
    <name type="common">Abyssinian banana</name>
    <name type="synonym">Musa ensete</name>
    <dbReference type="NCBI Taxonomy" id="4639"/>
    <lineage>
        <taxon>Eukaryota</taxon>
        <taxon>Viridiplantae</taxon>
        <taxon>Streptophyta</taxon>
        <taxon>Embryophyta</taxon>
        <taxon>Tracheophyta</taxon>
        <taxon>Spermatophyta</taxon>
        <taxon>Magnoliopsida</taxon>
        <taxon>Liliopsida</taxon>
        <taxon>Zingiberales</taxon>
        <taxon>Musaceae</taxon>
        <taxon>Ensete</taxon>
    </lineage>
</organism>
<dbReference type="Proteomes" id="UP000287651">
    <property type="component" value="Unassembled WGS sequence"/>
</dbReference>
<dbReference type="AlphaFoldDB" id="A0A426X4R1"/>
<evidence type="ECO:0000313" key="1">
    <source>
        <dbReference type="EMBL" id="RRT34455.1"/>
    </source>
</evidence>
<protein>
    <submittedName>
        <fullName evidence="1">Uncharacterized protein</fullName>
    </submittedName>
</protein>
<proteinExistence type="predicted"/>
<comment type="caution">
    <text evidence="1">The sequence shown here is derived from an EMBL/GenBank/DDBJ whole genome shotgun (WGS) entry which is preliminary data.</text>
</comment>
<evidence type="ECO:0000313" key="2">
    <source>
        <dbReference type="Proteomes" id="UP000287651"/>
    </source>
</evidence>